<feature type="compositionally biased region" description="Basic and acidic residues" evidence="1">
    <location>
        <begin position="66"/>
        <end position="75"/>
    </location>
</feature>
<name>A0A7S0GAD0_9STRA</name>
<organism evidence="2">
    <name type="scientific">Proboscia inermis</name>
    <dbReference type="NCBI Taxonomy" id="420281"/>
    <lineage>
        <taxon>Eukaryota</taxon>
        <taxon>Sar</taxon>
        <taxon>Stramenopiles</taxon>
        <taxon>Ochrophyta</taxon>
        <taxon>Bacillariophyta</taxon>
        <taxon>Coscinodiscophyceae</taxon>
        <taxon>Rhizosoleniophycidae</taxon>
        <taxon>Rhizosoleniales</taxon>
        <taxon>Rhizosoleniaceae</taxon>
        <taxon>Proboscia</taxon>
    </lineage>
</organism>
<dbReference type="SMART" id="SM01234">
    <property type="entry name" value="Haemolytic"/>
    <property type="match status" value="1"/>
</dbReference>
<reference evidence="2" key="1">
    <citation type="submission" date="2021-01" db="EMBL/GenBank/DDBJ databases">
        <authorList>
            <person name="Corre E."/>
            <person name="Pelletier E."/>
            <person name="Niang G."/>
            <person name="Scheremetjew M."/>
            <person name="Finn R."/>
            <person name="Kale V."/>
            <person name="Holt S."/>
            <person name="Cochrane G."/>
            <person name="Meng A."/>
            <person name="Brown T."/>
            <person name="Cohen L."/>
        </authorList>
    </citation>
    <scope>NUCLEOTIDE SEQUENCE</scope>
    <source>
        <strain evidence="2">CCAP1064/1</strain>
    </source>
</reference>
<evidence type="ECO:0000256" key="1">
    <source>
        <dbReference type="SAM" id="MobiDB-lite"/>
    </source>
</evidence>
<accession>A0A7S0GAD0</accession>
<evidence type="ECO:0000313" key="2">
    <source>
        <dbReference type="EMBL" id="CAD8408146.1"/>
    </source>
</evidence>
<proteinExistence type="inferred from homology"/>
<feature type="region of interest" description="Disordered" evidence="1">
    <location>
        <begin position="57"/>
        <end position="98"/>
    </location>
</feature>
<dbReference type="NCBIfam" id="TIGR00278">
    <property type="entry name" value="membrane protein insertion efficiency factor YidD"/>
    <property type="match status" value="1"/>
</dbReference>
<dbReference type="PANTHER" id="PTHR33383">
    <property type="entry name" value="MEMBRANE PROTEIN INSERTION EFFICIENCY FACTOR-RELATED"/>
    <property type="match status" value="1"/>
</dbReference>
<dbReference type="InterPro" id="IPR002696">
    <property type="entry name" value="Membr_insert_effic_factor_YidD"/>
</dbReference>
<sequence>MTNTIRRSAFFPLAVAATQKQTFSCSKPTLVNVATSYAVSKCAQRLSKHFWMVDASSEEDSNATNDKSEKSKTTEQDQSIDDDDTSKQQENDKTNDPMSFSMVASIGFYKKIISPLLPPACRFLPTCSQYGVGAIEEFGPGKGAVLTAWRLLRCSPVGGRGYDPPKWPPVAYTYGSY</sequence>
<dbReference type="PANTHER" id="PTHR33383:SF1">
    <property type="entry name" value="MEMBRANE PROTEIN INSERTION EFFICIENCY FACTOR-RELATED"/>
    <property type="match status" value="1"/>
</dbReference>
<dbReference type="AlphaFoldDB" id="A0A7S0GAD0"/>
<feature type="compositionally biased region" description="Basic and acidic residues" evidence="1">
    <location>
        <begin position="85"/>
        <end position="95"/>
    </location>
</feature>
<dbReference type="Pfam" id="PF01809">
    <property type="entry name" value="YidD"/>
    <property type="match status" value="1"/>
</dbReference>
<gene>
    <name evidence="2" type="ORF">PINE0816_LOCUS4266</name>
</gene>
<protein>
    <recommendedName>
        <fullName evidence="3">Membrane protein insertion efficiency factor</fullName>
    </recommendedName>
</protein>
<dbReference type="HAMAP" id="MF_00386">
    <property type="entry name" value="UPF0161_YidD"/>
    <property type="match status" value="1"/>
</dbReference>
<evidence type="ECO:0008006" key="3">
    <source>
        <dbReference type="Google" id="ProtNLM"/>
    </source>
</evidence>
<dbReference type="EMBL" id="HBEL01008911">
    <property type="protein sequence ID" value="CAD8408146.1"/>
    <property type="molecule type" value="Transcribed_RNA"/>
</dbReference>